<sequence length="318" mass="36450">MPSSESSNSSANYKLLSNDTDVPFGFCIRCENKITPPRARRSRPRLLLWLNIVQAVTLLSLIVVLAVKHTPVDNSDPTDFWSLDKYNTTERGEDAFRVHNAADNSTESESFWHDLLQDFGLVILDQDWAEANNLPPTVHIPGEPTRRLYQIGAWHTFHCLKRVRDRLLKPGAGNDRHTMHCMDHLRTQTMCNPLLTLDGSVDFIAFDVHPDGQQCKDLGAIQRWARPRAWKGYEAHIQSLGLRVTEAEYLLFRDQQVYPGVGWDKVWFRETGLGGDGWLEIEHLDHIAKTPGEEAQERWLREKPADRFAWMDELAAKA</sequence>
<accession>A0ABR2XK55</accession>
<name>A0ABR2XK55_9PEZI</name>
<evidence type="ECO:0000256" key="2">
    <source>
        <dbReference type="SAM" id="Phobius"/>
    </source>
</evidence>
<dbReference type="InterPro" id="IPR021765">
    <property type="entry name" value="UstYa-like"/>
</dbReference>
<organism evidence="3 4">
    <name type="scientific">Seiridium cardinale</name>
    <dbReference type="NCBI Taxonomy" id="138064"/>
    <lineage>
        <taxon>Eukaryota</taxon>
        <taxon>Fungi</taxon>
        <taxon>Dikarya</taxon>
        <taxon>Ascomycota</taxon>
        <taxon>Pezizomycotina</taxon>
        <taxon>Sordariomycetes</taxon>
        <taxon>Xylariomycetidae</taxon>
        <taxon>Amphisphaeriales</taxon>
        <taxon>Sporocadaceae</taxon>
        <taxon>Seiridium</taxon>
    </lineage>
</organism>
<evidence type="ECO:0000313" key="3">
    <source>
        <dbReference type="EMBL" id="KAK9774025.1"/>
    </source>
</evidence>
<evidence type="ECO:0000256" key="1">
    <source>
        <dbReference type="ARBA" id="ARBA00035112"/>
    </source>
</evidence>
<comment type="similarity">
    <text evidence="1">Belongs to the ustYa family.</text>
</comment>
<comment type="caution">
    <text evidence="3">The sequence shown here is derived from an EMBL/GenBank/DDBJ whole genome shotgun (WGS) entry which is preliminary data.</text>
</comment>
<dbReference type="Proteomes" id="UP001465668">
    <property type="component" value="Unassembled WGS sequence"/>
</dbReference>
<gene>
    <name evidence="3" type="ORF">SCAR479_09365</name>
</gene>
<keyword evidence="4" id="KW-1185">Reference proteome</keyword>
<feature type="transmembrane region" description="Helical" evidence="2">
    <location>
        <begin position="46"/>
        <end position="67"/>
    </location>
</feature>
<dbReference type="PANTHER" id="PTHR33365">
    <property type="entry name" value="YALI0B05434P"/>
    <property type="match status" value="1"/>
</dbReference>
<dbReference type="Pfam" id="PF11807">
    <property type="entry name" value="UstYa"/>
    <property type="match status" value="1"/>
</dbReference>
<dbReference type="EMBL" id="JARVKM010000045">
    <property type="protein sequence ID" value="KAK9774025.1"/>
    <property type="molecule type" value="Genomic_DNA"/>
</dbReference>
<keyword evidence="2" id="KW-0812">Transmembrane</keyword>
<proteinExistence type="inferred from homology"/>
<evidence type="ECO:0000313" key="4">
    <source>
        <dbReference type="Proteomes" id="UP001465668"/>
    </source>
</evidence>
<protein>
    <submittedName>
        <fullName evidence="3">Tat pathway signal sequence</fullName>
    </submittedName>
</protein>
<keyword evidence="2" id="KW-0472">Membrane</keyword>
<keyword evidence="2" id="KW-1133">Transmembrane helix</keyword>
<reference evidence="3 4" key="1">
    <citation type="submission" date="2024-02" db="EMBL/GenBank/DDBJ databases">
        <title>First draft genome assembly of two strains of Seiridium cardinale.</title>
        <authorList>
            <person name="Emiliani G."/>
            <person name="Scali E."/>
        </authorList>
    </citation>
    <scope>NUCLEOTIDE SEQUENCE [LARGE SCALE GENOMIC DNA]</scope>
    <source>
        <strain evidence="3 4">BM-138-000479</strain>
    </source>
</reference>
<dbReference type="PANTHER" id="PTHR33365:SF6">
    <property type="entry name" value="OXIDASE USTYA"/>
    <property type="match status" value="1"/>
</dbReference>